<dbReference type="PANTHER" id="PTHR30193">
    <property type="entry name" value="ABC TRANSPORTER PERMEASE PROTEIN"/>
    <property type="match status" value="1"/>
</dbReference>
<keyword evidence="3" id="KW-1003">Cell membrane</keyword>
<proteinExistence type="inferred from homology"/>
<evidence type="ECO:0000313" key="10">
    <source>
        <dbReference type="Proteomes" id="UP000198815"/>
    </source>
</evidence>
<dbReference type="Proteomes" id="UP000198815">
    <property type="component" value="Unassembled WGS sequence"/>
</dbReference>
<evidence type="ECO:0000256" key="6">
    <source>
        <dbReference type="ARBA" id="ARBA00023136"/>
    </source>
</evidence>
<organism evidence="9 10">
    <name type="scientific">Propionibacterium cyclohexanicum</name>
    <dbReference type="NCBI Taxonomy" id="64702"/>
    <lineage>
        <taxon>Bacteria</taxon>
        <taxon>Bacillati</taxon>
        <taxon>Actinomycetota</taxon>
        <taxon>Actinomycetes</taxon>
        <taxon>Propionibacteriales</taxon>
        <taxon>Propionibacteriaceae</taxon>
        <taxon>Propionibacterium</taxon>
    </lineage>
</organism>
<dbReference type="InterPro" id="IPR000515">
    <property type="entry name" value="MetI-like"/>
</dbReference>
<evidence type="ECO:0000259" key="8">
    <source>
        <dbReference type="PROSITE" id="PS50928"/>
    </source>
</evidence>
<dbReference type="EMBL" id="FOGZ01000030">
    <property type="protein sequence ID" value="SES01411.1"/>
    <property type="molecule type" value="Genomic_DNA"/>
</dbReference>
<feature type="transmembrane region" description="Helical" evidence="7">
    <location>
        <begin position="178"/>
        <end position="203"/>
    </location>
</feature>
<dbReference type="InterPro" id="IPR035906">
    <property type="entry name" value="MetI-like_sf"/>
</dbReference>
<keyword evidence="2 7" id="KW-0813">Transport</keyword>
<evidence type="ECO:0000313" key="9">
    <source>
        <dbReference type="EMBL" id="SES01411.1"/>
    </source>
</evidence>
<evidence type="ECO:0000256" key="5">
    <source>
        <dbReference type="ARBA" id="ARBA00022989"/>
    </source>
</evidence>
<dbReference type="CDD" id="cd06261">
    <property type="entry name" value="TM_PBP2"/>
    <property type="match status" value="1"/>
</dbReference>
<dbReference type="GO" id="GO:0055085">
    <property type="term" value="P:transmembrane transport"/>
    <property type="evidence" value="ECO:0007669"/>
    <property type="project" value="InterPro"/>
</dbReference>
<name>A0A1H9TWJ9_9ACTN</name>
<dbReference type="PANTHER" id="PTHR30193:SF37">
    <property type="entry name" value="INNER MEMBRANE ABC TRANSPORTER PERMEASE PROTEIN YCJO"/>
    <property type="match status" value="1"/>
</dbReference>
<evidence type="ECO:0000256" key="7">
    <source>
        <dbReference type="RuleBase" id="RU363032"/>
    </source>
</evidence>
<dbReference type="STRING" id="64702.SAMN05443377_13010"/>
<keyword evidence="9" id="KW-0762">Sugar transport</keyword>
<gene>
    <name evidence="9" type="ORF">SAMN05443377_13010</name>
</gene>
<dbReference type="OrthoDB" id="9804439at2"/>
<sequence length="313" mass="34552">MAQLLDPVATRSRSMRSGRPVKRALTSRWAYLFVLPALLVFLVFSIGPTIFAFALSLFNWNYLNAAMSKFVGLKNYVDLVKGTRDPSFWSTMWTSAQFVIPMVVGGTVISLLLALLLSGNSPVLYGVRTAVFLAHVTPFVGVSIVWVWLFNPRYGLVNAATALFGMAPRDWLGDPKTAMFAIVVFSLWHEVGFTLIIFLGGLTTLDKTLSEAAQIDRANKLQEIWYVILPQLRPYTIFVIVISTVFSLQAFTQFFVMTGGGPGFSTATLGFAVYQQAFIYRKTGYAAALAVVLFALTAVLSLLQLRASRNTGR</sequence>
<evidence type="ECO:0000256" key="4">
    <source>
        <dbReference type="ARBA" id="ARBA00022692"/>
    </source>
</evidence>
<dbReference type="GO" id="GO:0005886">
    <property type="term" value="C:plasma membrane"/>
    <property type="evidence" value="ECO:0007669"/>
    <property type="project" value="UniProtKB-SubCell"/>
</dbReference>
<evidence type="ECO:0000256" key="1">
    <source>
        <dbReference type="ARBA" id="ARBA00004651"/>
    </source>
</evidence>
<dbReference type="PROSITE" id="PS50928">
    <property type="entry name" value="ABC_TM1"/>
    <property type="match status" value="1"/>
</dbReference>
<keyword evidence="4 7" id="KW-0812">Transmembrane</keyword>
<evidence type="ECO:0000256" key="3">
    <source>
        <dbReference type="ARBA" id="ARBA00022475"/>
    </source>
</evidence>
<feature type="transmembrane region" description="Helical" evidence="7">
    <location>
        <begin position="98"/>
        <end position="117"/>
    </location>
</feature>
<dbReference type="AlphaFoldDB" id="A0A1H9TWJ9"/>
<protein>
    <submittedName>
        <fullName evidence="9">Multiple sugar transport system permease protein</fullName>
    </submittedName>
</protein>
<comment type="subcellular location">
    <subcellularLocation>
        <location evidence="1 7">Cell membrane</location>
        <topology evidence="1 7">Multi-pass membrane protein</topology>
    </subcellularLocation>
</comment>
<feature type="transmembrane region" description="Helical" evidence="7">
    <location>
        <begin position="254"/>
        <end position="274"/>
    </location>
</feature>
<feature type="transmembrane region" description="Helical" evidence="7">
    <location>
        <begin position="224"/>
        <end position="248"/>
    </location>
</feature>
<dbReference type="SUPFAM" id="SSF161098">
    <property type="entry name" value="MetI-like"/>
    <property type="match status" value="1"/>
</dbReference>
<feature type="transmembrane region" description="Helical" evidence="7">
    <location>
        <begin position="129"/>
        <end position="149"/>
    </location>
</feature>
<keyword evidence="6 7" id="KW-0472">Membrane</keyword>
<keyword evidence="10" id="KW-1185">Reference proteome</keyword>
<feature type="transmembrane region" description="Helical" evidence="7">
    <location>
        <begin position="286"/>
        <end position="305"/>
    </location>
</feature>
<accession>A0A1H9TWJ9</accession>
<dbReference type="InterPro" id="IPR051393">
    <property type="entry name" value="ABC_transporter_permease"/>
</dbReference>
<feature type="domain" description="ABC transmembrane type-1" evidence="8">
    <location>
        <begin position="92"/>
        <end position="304"/>
    </location>
</feature>
<reference evidence="9 10" key="1">
    <citation type="submission" date="2016-10" db="EMBL/GenBank/DDBJ databases">
        <authorList>
            <person name="de Groot N.N."/>
        </authorList>
    </citation>
    <scope>NUCLEOTIDE SEQUENCE [LARGE SCALE GENOMIC DNA]</scope>
    <source>
        <strain evidence="9 10">DSM 16859</strain>
    </source>
</reference>
<dbReference type="Pfam" id="PF00528">
    <property type="entry name" value="BPD_transp_1"/>
    <property type="match status" value="1"/>
</dbReference>
<feature type="transmembrane region" description="Helical" evidence="7">
    <location>
        <begin position="29"/>
        <end position="58"/>
    </location>
</feature>
<evidence type="ECO:0000256" key="2">
    <source>
        <dbReference type="ARBA" id="ARBA00022448"/>
    </source>
</evidence>
<dbReference type="Gene3D" id="1.10.3720.10">
    <property type="entry name" value="MetI-like"/>
    <property type="match status" value="1"/>
</dbReference>
<comment type="similarity">
    <text evidence="7">Belongs to the binding-protein-dependent transport system permease family.</text>
</comment>
<keyword evidence="5 7" id="KW-1133">Transmembrane helix</keyword>